<dbReference type="CDD" id="cd06581">
    <property type="entry name" value="TM_PBP1_LivM_like"/>
    <property type="match status" value="1"/>
</dbReference>
<feature type="transmembrane region" description="Helical" evidence="6">
    <location>
        <begin position="234"/>
        <end position="258"/>
    </location>
</feature>
<feature type="transmembrane region" description="Helical" evidence="6">
    <location>
        <begin position="270"/>
        <end position="300"/>
    </location>
</feature>
<dbReference type="Pfam" id="PF02653">
    <property type="entry name" value="BPD_transp_2"/>
    <property type="match status" value="1"/>
</dbReference>
<feature type="transmembrane region" description="Helical" evidence="6">
    <location>
        <begin position="186"/>
        <end position="204"/>
    </location>
</feature>
<organism evidence="7 8">
    <name type="scientific">Chelatococcus daeguensis</name>
    <dbReference type="NCBI Taxonomy" id="444444"/>
    <lineage>
        <taxon>Bacteria</taxon>
        <taxon>Pseudomonadati</taxon>
        <taxon>Pseudomonadota</taxon>
        <taxon>Alphaproteobacteria</taxon>
        <taxon>Hyphomicrobiales</taxon>
        <taxon>Chelatococcaceae</taxon>
        <taxon>Chelatococcus</taxon>
    </lineage>
</organism>
<keyword evidence="5 6" id="KW-0472">Membrane</keyword>
<feature type="transmembrane region" description="Helical" evidence="6">
    <location>
        <begin position="27"/>
        <end position="44"/>
    </location>
</feature>
<protein>
    <submittedName>
        <fullName evidence="7">Branched-chain amino acid ABC transporter permease</fullName>
    </submittedName>
</protein>
<dbReference type="GO" id="GO:0015658">
    <property type="term" value="F:branched-chain amino acid transmembrane transporter activity"/>
    <property type="evidence" value="ECO:0007669"/>
    <property type="project" value="InterPro"/>
</dbReference>
<dbReference type="EMBL" id="CP018095">
    <property type="protein sequence ID" value="APF38330.1"/>
    <property type="molecule type" value="Genomic_DNA"/>
</dbReference>
<dbReference type="InterPro" id="IPR001851">
    <property type="entry name" value="ABC_transp_permease"/>
</dbReference>
<evidence type="ECO:0000256" key="1">
    <source>
        <dbReference type="ARBA" id="ARBA00004651"/>
    </source>
</evidence>
<dbReference type="PANTHER" id="PTHR30482:SF5">
    <property type="entry name" value="ABC TRANSPORTER PERMEASE PROTEIN"/>
    <property type="match status" value="1"/>
</dbReference>
<evidence type="ECO:0000256" key="6">
    <source>
        <dbReference type="SAM" id="Phobius"/>
    </source>
</evidence>
<evidence type="ECO:0000256" key="3">
    <source>
        <dbReference type="ARBA" id="ARBA00022692"/>
    </source>
</evidence>
<evidence type="ECO:0000256" key="4">
    <source>
        <dbReference type="ARBA" id="ARBA00022989"/>
    </source>
</evidence>
<dbReference type="PANTHER" id="PTHR30482">
    <property type="entry name" value="HIGH-AFFINITY BRANCHED-CHAIN AMINO ACID TRANSPORT SYSTEM PERMEASE"/>
    <property type="match status" value="1"/>
</dbReference>
<evidence type="ECO:0000256" key="2">
    <source>
        <dbReference type="ARBA" id="ARBA00022475"/>
    </source>
</evidence>
<keyword evidence="8" id="KW-1185">Reference proteome</keyword>
<comment type="subcellular location">
    <subcellularLocation>
        <location evidence="1">Cell membrane</location>
        <topology evidence="1">Multi-pass membrane protein</topology>
    </subcellularLocation>
</comment>
<feature type="transmembrane region" description="Helical" evidence="6">
    <location>
        <begin position="50"/>
        <end position="69"/>
    </location>
</feature>
<dbReference type="GO" id="GO:0005886">
    <property type="term" value="C:plasma membrane"/>
    <property type="evidence" value="ECO:0007669"/>
    <property type="project" value="UniProtKB-SubCell"/>
</dbReference>
<accession>A0AAC9NZS2</accession>
<sequence length="358" mass="38812">MFYREAGQFKTNYAADMAVFPILQDKIGIALILTLALVVIPLAGNAFFLSVVMIPFLIFALASIGLNLLTGYTGLLSLGTAGFMGVGAFACYKLTTIFPGVNIIVWILTSGLFAAAVGVFFGLPSLRIKGFYLAVATLAAQFFLQWCFIRIPWLYNYNVSGAIEVPTRTLFGIAVTGPNASPEMRYYVVLGVVILLTWVASNLVHGRIGRSWMAVRDMDIAAELMGIKLLPTKLLAFAVSSFYCGVAGALMVFLWYGGAEPEVFSINQSFLILFMVIIGGLGSLTGSFFGAALIYILPIVLRGAPSLVGLDIGAATVEHLTFMIVGALIIFFLIVEPHGLARLWQTGKQKLRVWPFPY</sequence>
<evidence type="ECO:0000256" key="5">
    <source>
        <dbReference type="ARBA" id="ARBA00023136"/>
    </source>
</evidence>
<feature type="transmembrane region" description="Helical" evidence="6">
    <location>
        <begin position="130"/>
        <end position="151"/>
    </location>
</feature>
<dbReference type="AlphaFoldDB" id="A0AAC9NZS2"/>
<dbReference type="KEGG" id="cdq:BOQ54_14190"/>
<gene>
    <name evidence="7" type="ORF">BOQ54_14190</name>
</gene>
<evidence type="ECO:0000313" key="7">
    <source>
        <dbReference type="EMBL" id="APF38330.1"/>
    </source>
</evidence>
<name>A0AAC9NZS2_9HYPH</name>
<evidence type="ECO:0000313" key="8">
    <source>
        <dbReference type="Proteomes" id="UP000182703"/>
    </source>
</evidence>
<dbReference type="RefSeq" id="WP_055457712.1">
    <property type="nucleotide sequence ID" value="NZ_CP018095.1"/>
</dbReference>
<feature type="transmembrane region" description="Helical" evidence="6">
    <location>
        <begin position="312"/>
        <end position="335"/>
    </location>
</feature>
<feature type="transmembrane region" description="Helical" evidence="6">
    <location>
        <begin position="76"/>
        <end position="97"/>
    </location>
</feature>
<feature type="transmembrane region" description="Helical" evidence="6">
    <location>
        <begin position="103"/>
        <end position="123"/>
    </location>
</feature>
<keyword evidence="4 6" id="KW-1133">Transmembrane helix</keyword>
<reference evidence="7 8" key="1">
    <citation type="submission" date="2016-11" db="EMBL/GenBank/DDBJ databases">
        <title>Complete genome sequence of the aerobically denitrifying bacterium Chelatococcus daeguensis TAD1.</title>
        <authorList>
            <person name="Yang Y."/>
            <person name="Huang S."/>
            <person name="Lin E."/>
        </authorList>
    </citation>
    <scope>NUCLEOTIDE SEQUENCE [LARGE SCALE GENOMIC DNA]</scope>
    <source>
        <strain evidence="7 8">TAD1</strain>
    </source>
</reference>
<keyword evidence="2" id="KW-1003">Cell membrane</keyword>
<dbReference type="InterPro" id="IPR043428">
    <property type="entry name" value="LivM-like"/>
</dbReference>
<proteinExistence type="predicted"/>
<keyword evidence="3 6" id="KW-0812">Transmembrane</keyword>
<dbReference type="Proteomes" id="UP000182703">
    <property type="component" value="Chromosome"/>
</dbReference>